<dbReference type="InterPro" id="IPR006162">
    <property type="entry name" value="Ppantetheine_attach_site"/>
</dbReference>
<evidence type="ECO:0000256" key="6">
    <source>
        <dbReference type="ARBA" id="ARBA00034252"/>
    </source>
</evidence>
<evidence type="ECO:0000256" key="5">
    <source>
        <dbReference type="ARBA" id="ARBA00034223"/>
    </source>
</evidence>
<dbReference type="SUPFAM" id="SSF47336">
    <property type="entry name" value="ACP-like"/>
    <property type="match status" value="1"/>
</dbReference>
<dbReference type="CDD" id="cd05930">
    <property type="entry name" value="A_NRPS"/>
    <property type="match status" value="1"/>
</dbReference>
<dbReference type="Gramene" id="TRITD7Bv1G223170.2">
    <property type="protein sequence ID" value="TRITD7Bv1G223170.2"/>
    <property type="gene ID" value="TRITD7Bv1G223170"/>
</dbReference>
<keyword evidence="3" id="KW-0460">Magnesium</keyword>
<evidence type="ECO:0000259" key="8">
    <source>
        <dbReference type="Pfam" id="PF00501"/>
    </source>
</evidence>
<dbReference type="PANTHER" id="PTHR44394">
    <property type="entry name" value="BETA-ALANINE-ACTIVATING ENZYME"/>
    <property type="match status" value="1"/>
</dbReference>
<dbReference type="InterPro" id="IPR042099">
    <property type="entry name" value="ANL_N_sf"/>
</dbReference>
<dbReference type="AlphaFoldDB" id="A0A9R1AC65"/>
<comment type="catalytic activity">
    <reaction evidence="5">
        <text>(E)-4-coumaroyl-AMP + CoA = (E)-4-coumaroyl-CoA + AMP + H(+)</text>
        <dbReference type="Rhea" id="RHEA:72423"/>
        <dbReference type="ChEBI" id="CHEBI:15378"/>
        <dbReference type="ChEBI" id="CHEBI:57287"/>
        <dbReference type="ChEBI" id="CHEBI:85008"/>
        <dbReference type="ChEBI" id="CHEBI:192348"/>
        <dbReference type="ChEBI" id="CHEBI:456215"/>
    </reaction>
    <physiologicalReaction direction="left-to-right" evidence="5">
        <dbReference type="Rhea" id="RHEA:72424"/>
    </physiologicalReaction>
</comment>
<gene>
    <name evidence="10" type="ORF">TRITD_7Bv1G223170</name>
</gene>
<evidence type="ECO:0000256" key="4">
    <source>
        <dbReference type="ARBA" id="ARBA00034219"/>
    </source>
</evidence>
<dbReference type="EMBL" id="LT934124">
    <property type="protein sequence ID" value="VAI93536.1"/>
    <property type="molecule type" value="Genomic_DNA"/>
</dbReference>
<dbReference type="SUPFAM" id="SSF56801">
    <property type="entry name" value="Acetyl-CoA synthetase-like"/>
    <property type="match status" value="1"/>
</dbReference>
<name>A0A9R1AC65_TRITD</name>
<evidence type="ECO:0000256" key="7">
    <source>
        <dbReference type="SAM" id="MobiDB-lite"/>
    </source>
</evidence>
<dbReference type="Pfam" id="PF13193">
    <property type="entry name" value="AMP-binding_C"/>
    <property type="match status" value="1"/>
</dbReference>
<comment type="cofactor">
    <cofactor evidence="1">
        <name>Mg(2+)</name>
        <dbReference type="ChEBI" id="CHEBI:18420"/>
    </cofactor>
</comment>
<dbReference type="InterPro" id="IPR045851">
    <property type="entry name" value="AMP-bd_C_sf"/>
</dbReference>
<feature type="region of interest" description="Disordered" evidence="7">
    <location>
        <begin position="64"/>
        <end position="86"/>
    </location>
</feature>
<evidence type="ECO:0000256" key="1">
    <source>
        <dbReference type="ARBA" id="ARBA00001946"/>
    </source>
</evidence>
<dbReference type="GO" id="GO:0009698">
    <property type="term" value="P:phenylpropanoid metabolic process"/>
    <property type="evidence" value="ECO:0007669"/>
    <property type="project" value="UniProtKB-ARBA"/>
</dbReference>
<sequence length="845" mass="93046">MAAAAAEEEEEPCCISHAFGRAARRYPARLAVVHAGDGGRRFACGDLLSAVSSLSRRIAAALPRPSTDHRGVDGSPGCSDRHGGGAGATPRVVGVCATPSVEYVAAVLAVLRCGEAFLPLDPSWPEDRVRSAVSASNAALVVSAGVSHEDDVLKGSSCPVLRFNGDIRQGSDDGEVWIDGDELAWPCEHERPREFCYVMFTSGSTGRPKGVCGTEKGLLNRFLWMQRRNPLCSDDVLLFKTSVSFVDHLQEFLSAVLTSTTLVIPPNNWRANPASLANLIKAYRISRVTIVPSLMEIILPTLEKNISCGYNSLKILVFSGEILSLVLWKRVREILPETTIINLYGTTEVSGDCTFFDCKDLPAILEREEITSVPIGFPIANCEVFLVKHAGIAAEGSESSTYYKTGDYARRLKAGELVFLGRKDRSVKNYGQRFSLEEVESTLKEHPAVSGAAVTFQSKGSPDYKAYLVFKNKDEIVKDSVQHREVNSSQDVMASIRSWLIKKVPPAMIPSFFLHVKSLPLTSSGKVDYVKLSSLDCALEPCGIEQIKTESGPINPYLQVIKKAFRDALLVDEVSEFDDFFTLGGNSISAAHAAHKLEIDMRLLYIYPTPSKLLHASVVEHSNLVSPTDDPQPKKGLNVSTSIHGLFDPFAANADDSYHGGKARINGKRAHYQIAGSYGDETDGQLNKYPFSPDDRYQVNDFYLDTCLKDRNSVMGSQWILNFCLHKKWSIGRCNRFMHDDEGKLQLEDVCSYVSYNKRGYLQELWNIPLDSCVDASPLLVLNNGMINIFIGSHSHLFLCIDGCNGSVRWSVKLEGRVECSAAITGDFDRLWSDVIKGKFTFMIC</sequence>
<dbReference type="InterPro" id="IPR000873">
    <property type="entry name" value="AMP-dep_synth/lig_dom"/>
</dbReference>
<dbReference type="InterPro" id="IPR020845">
    <property type="entry name" value="AMP-binding_CS"/>
</dbReference>
<dbReference type="Gene3D" id="3.40.50.12780">
    <property type="entry name" value="N-terminal domain of ligase-like"/>
    <property type="match status" value="1"/>
</dbReference>
<dbReference type="EC" id="6.2.1.12" evidence="2"/>
<evidence type="ECO:0000256" key="2">
    <source>
        <dbReference type="ARBA" id="ARBA00012959"/>
    </source>
</evidence>
<feature type="domain" description="AMP-dependent synthetase/ligase" evidence="8">
    <location>
        <begin position="91"/>
        <end position="390"/>
    </location>
</feature>
<comment type="catalytic activity">
    <reaction evidence="4">
        <text>(E)-4-coumarate + ATP + H(+) = (E)-4-coumaroyl-AMP + diphosphate</text>
        <dbReference type="Rhea" id="RHEA:72419"/>
        <dbReference type="ChEBI" id="CHEBI:12876"/>
        <dbReference type="ChEBI" id="CHEBI:15378"/>
        <dbReference type="ChEBI" id="CHEBI:30616"/>
        <dbReference type="ChEBI" id="CHEBI:33019"/>
        <dbReference type="ChEBI" id="CHEBI:192348"/>
    </reaction>
    <physiologicalReaction direction="left-to-right" evidence="4">
        <dbReference type="Rhea" id="RHEA:72420"/>
    </physiologicalReaction>
</comment>
<dbReference type="PANTHER" id="PTHR44394:SF1">
    <property type="entry name" value="BETA-ALANINE-ACTIVATING ENZYME"/>
    <property type="match status" value="1"/>
</dbReference>
<dbReference type="PROSITE" id="PS00012">
    <property type="entry name" value="PHOSPHOPANTETHEINE"/>
    <property type="match status" value="1"/>
</dbReference>
<feature type="domain" description="AMP-binding enzyme C-terminal" evidence="9">
    <location>
        <begin position="438"/>
        <end position="526"/>
    </location>
</feature>
<evidence type="ECO:0000259" key="9">
    <source>
        <dbReference type="Pfam" id="PF13193"/>
    </source>
</evidence>
<comment type="catalytic activity">
    <reaction evidence="6">
        <text>(E)-4-coumarate + ATP + CoA = (E)-4-coumaroyl-CoA + AMP + diphosphate</text>
        <dbReference type="Rhea" id="RHEA:19641"/>
        <dbReference type="ChEBI" id="CHEBI:12876"/>
        <dbReference type="ChEBI" id="CHEBI:30616"/>
        <dbReference type="ChEBI" id="CHEBI:33019"/>
        <dbReference type="ChEBI" id="CHEBI:57287"/>
        <dbReference type="ChEBI" id="CHEBI:85008"/>
        <dbReference type="ChEBI" id="CHEBI:456215"/>
        <dbReference type="EC" id="6.2.1.12"/>
    </reaction>
    <physiologicalReaction direction="left-to-right" evidence="6">
        <dbReference type="Rhea" id="RHEA:19642"/>
    </physiologicalReaction>
</comment>
<evidence type="ECO:0000313" key="11">
    <source>
        <dbReference type="Proteomes" id="UP000324705"/>
    </source>
</evidence>
<dbReference type="Gene3D" id="2.130.10.10">
    <property type="entry name" value="YVTN repeat-like/Quinoprotein amine dehydrogenase"/>
    <property type="match status" value="1"/>
</dbReference>
<dbReference type="GO" id="GO:0016207">
    <property type="term" value="F:4-coumarate-CoA ligase activity"/>
    <property type="evidence" value="ECO:0007669"/>
    <property type="project" value="UniProtKB-EC"/>
</dbReference>
<organism evidence="10 11">
    <name type="scientific">Triticum turgidum subsp. durum</name>
    <name type="common">Durum wheat</name>
    <name type="synonym">Triticum durum</name>
    <dbReference type="NCBI Taxonomy" id="4567"/>
    <lineage>
        <taxon>Eukaryota</taxon>
        <taxon>Viridiplantae</taxon>
        <taxon>Streptophyta</taxon>
        <taxon>Embryophyta</taxon>
        <taxon>Tracheophyta</taxon>
        <taxon>Spermatophyta</taxon>
        <taxon>Magnoliopsida</taxon>
        <taxon>Liliopsida</taxon>
        <taxon>Poales</taxon>
        <taxon>Poaceae</taxon>
        <taxon>BOP clade</taxon>
        <taxon>Pooideae</taxon>
        <taxon>Triticodae</taxon>
        <taxon>Triticeae</taxon>
        <taxon>Triticinae</taxon>
        <taxon>Triticum</taxon>
    </lineage>
</organism>
<dbReference type="GO" id="GO:0043041">
    <property type="term" value="P:amino acid activation for nonribosomal peptide biosynthetic process"/>
    <property type="evidence" value="ECO:0007669"/>
    <property type="project" value="TreeGrafter"/>
</dbReference>
<dbReference type="PROSITE" id="PS00455">
    <property type="entry name" value="AMP_BINDING"/>
    <property type="match status" value="1"/>
</dbReference>
<dbReference type="InterPro" id="IPR015943">
    <property type="entry name" value="WD40/YVTN_repeat-like_dom_sf"/>
</dbReference>
<dbReference type="Gene3D" id="1.10.1200.10">
    <property type="entry name" value="ACP-like"/>
    <property type="match status" value="1"/>
</dbReference>
<keyword evidence="11" id="KW-1185">Reference proteome</keyword>
<dbReference type="InterPro" id="IPR052091">
    <property type="entry name" value="Beta-ala_Activ/Resist"/>
</dbReference>
<dbReference type="InterPro" id="IPR036736">
    <property type="entry name" value="ACP-like_sf"/>
</dbReference>
<dbReference type="Gene3D" id="3.30.300.30">
    <property type="match status" value="1"/>
</dbReference>
<reference evidence="10 11" key="1">
    <citation type="submission" date="2017-09" db="EMBL/GenBank/DDBJ databases">
        <authorList>
            <consortium name="International Durum Wheat Genome Sequencing Consortium (IDWGSC)"/>
            <person name="Milanesi L."/>
        </authorList>
    </citation>
    <scope>NUCLEOTIDE SEQUENCE [LARGE SCALE GENOMIC DNA]</scope>
    <source>
        <strain evidence="11">cv. Svevo</strain>
    </source>
</reference>
<accession>A0A9R1AC65</accession>
<evidence type="ECO:0000256" key="3">
    <source>
        <dbReference type="ARBA" id="ARBA00022842"/>
    </source>
</evidence>
<dbReference type="Proteomes" id="UP000324705">
    <property type="component" value="Chromosome 7B"/>
</dbReference>
<dbReference type="FunFam" id="3.40.50.12780:FF:000049">
    <property type="entry name" value="Putative acyl-activating enzyme 19"/>
    <property type="match status" value="1"/>
</dbReference>
<dbReference type="Pfam" id="PF00501">
    <property type="entry name" value="AMP-binding"/>
    <property type="match status" value="1"/>
</dbReference>
<dbReference type="GO" id="GO:0106290">
    <property type="term" value="F:trans-cinnamate-CoA ligase activity"/>
    <property type="evidence" value="ECO:0007669"/>
    <property type="project" value="UniProtKB-ARBA"/>
</dbReference>
<evidence type="ECO:0000313" key="10">
    <source>
        <dbReference type="EMBL" id="VAI93536.1"/>
    </source>
</evidence>
<dbReference type="FunFam" id="3.30.300.30:FF:000022">
    <property type="entry name" value="Putative acyl-activating enzyme 19"/>
    <property type="match status" value="1"/>
</dbReference>
<protein>
    <recommendedName>
        <fullName evidence="2">4-coumarate--CoA ligase</fullName>
        <ecNumber evidence="2">6.2.1.12</ecNumber>
    </recommendedName>
</protein>
<proteinExistence type="predicted"/>
<dbReference type="InterPro" id="IPR025110">
    <property type="entry name" value="AMP-bd_C"/>
</dbReference>